<dbReference type="RefSeq" id="XP_064660898.1">
    <property type="nucleotide sequence ID" value="XM_064800947.1"/>
</dbReference>
<feature type="transmembrane region" description="Helical" evidence="2">
    <location>
        <begin position="178"/>
        <end position="200"/>
    </location>
</feature>
<name>A0AAV9PF20_9PEZI</name>
<feature type="transmembrane region" description="Helical" evidence="2">
    <location>
        <begin position="108"/>
        <end position="130"/>
    </location>
</feature>
<accession>A0AAV9PF20</accession>
<keyword evidence="2" id="KW-0472">Membrane</keyword>
<sequence length="326" mass="36122">MARRWCIYIAHRWRLRKTILALLALESCLTIALLALFGIADPNTYRTKLWQNGSDRGFNSNPNSILYDYANYRPVHVPLVWSGFMTQFNVIISVLSVFILLVKSMMFILSTFLPVLSVLVHALLIALYAVSVRNQATPDLSETNVPNLSRNMPWYLSKGCSYATEKNHGYCMQARASFALTCVMLVLFVVYLALSIHSSIPTTAEKSSRKADYDEEIELKSARQTMDPDAGLTKEEKWERNRQIFLNLPKTPGTPAQGFGGYPAMTPRTTAFTQLNGGVPGTPGYAPGTPGYPPQSAGPPPAGRGLAFSERFEGAMYAEVKVPDPI</sequence>
<evidence type="ECO:0000313" key="4">
    <source>
        <dbReference type="Proteomes" id="UP001337655"/>
    </source>
</evidence>
<organism evidence="3 4">
    <name type="scientific">Saxophila tyrrhenica</name>
    <dbReference type="NCBI Taxonomy" id="1690608"/>
    <lineage>
        <taxon>Eukaryota</taxon>
        <taxon>Fungi</taxon>
        <taxon>Dikarya</taxon>
        <taxon>Ascomycota</taxon>
        <taxon>Pezizomycotina</taxon>
        <taxon>Dothideomycetes</taxon>
        <taxon>Dothideomycetidae</taxon>
        <taxon>Mycosphaerellales</taxon>
        <taxon>Extremaceae</taxon>
        <taxon>Saxophila</taxon>
    </lineage>
</organism>
<proteinExistence type="predicted"/>
<keyword evidence="4" id="KW-1185">Reference proteome</keyword>
<evidence type="ECO:0000256" key="1">
    <source>
        <dbReference type="SAM" id="MobiDB-lite"/>
    </source>
</evidence>
<reference evidence="3 4" key="1">
    <citation type="submission" date="2023-08" db="EMBL/GenBank/DDBJ databases">
        <title>Black Yeasts Isolated from many extreme environments.</title>
        <authorList>
            <person name="Coleine C."/>
            <person name="Stajich J.E."/>
            <person name="Selbmann L."/>
        </authorList>
    </citation>
    <scope>NUCLEOTIDE SEQUENCE [LARGE SCALE GENOMIC DNA]</scope>
    <source>
        <strain evidence="3 4">CCFEE 5935</strain>
    </source>
</reference>
<feature type="region of interest" description="Disordered" evidence="1">
    <location>
        <begin position="282"/>
        <end position="305"/>
    </location>
</feature>
<dbReference type="EMBL" id="JAVRRT010000005">
    <property type="protein sequence ID" value="KAK5172054.1"/>
    <property type="molecule type" value="Genomic_DNA"/>
</dbReference>
<dbReference type="AlphaFoldDB" id="A0AAV9PF20"/>
<protein>
    <submittedName>
        <fullName evidence="3">Uncharacterized protein</fullName>
    </submittedName>
</protein>
<comment type="caution">
    <text evidence="3">The sequence shown here is derived from an EMBL/GenBank/DDBJ whole genome shotgun (WGS) entry which is preliminary data.</text>
</comment>
<keyword evidence="2" id="KW-1133">Transmembrane helix</keyword>
<feature type="transmembrane region" description="Helical" evidence="2">
    <location>
        <begin position="20"/>
        <end position="40"/>
    </location>
</feature>
<evidence type="ECO:0000256" key="2">
    <source>
        <dbReference type="SAM" id="Phobius"/>
    </source>
</evidence>
<feature type="transmembrane region" description="Helical" evidence="2">
    <location>
        <begin position="79"/>
        <end position="101"/>
    </location>
</feature>
<dbReference type="Proteomes" id="UP001337655">
    <property type="component" value="Unassembled WGS sequence"/>
</dbReference>
<gene>
    <name evidence="3" type="ORF">LTR77_003691</name>
</gene>
<feature type="compositionally biased region" description="Pro residues" evidence="1">
    <location>
        <begin position="290"/>
        <end position="302"/>
    </location>
</feature>
<dbReference type="GeneID" id="89925037"/>
<keyword evidence="2" id="KW-0812">Transmembrane</keyword>
<evidence type="ECO:0000313" key="3">
    <source>
        <dbReference type="EMBL" id="KAK5172054.1"/>
    </source>
</evidence>